<dbReference type="GO" id="GO:0043772">
    <property type="term" value="F:acyl-phosphate glycerol-3-phosphate acyltransferase activity"/>
    <property type="evidence" value="ECO:0007669"/>
    <property type="project" value="InterPro"/>
</dbReference>
<evidence type="ECO:0000256" key="8">
    <source>
        <dbReference type="ARBA" id="ARBA00023209"/>
    </source>
</evidence>
<keyword evidence="8" id="KW-0594">Phospholipid biosynthesis</keyword>
<name>A0AA35WLN4_GEOBA</name>
<dbReference type="PANTHER" id="PTHR30309">
    <property type="entry name" value="INNER MEMBRANE PROTEIN YGIH"/>
    <property type="match status" value="1"/>
</dbReference>
<evidence type="ECO:0000256" key="4">
    <source>
        <dbReference type="ARBA" id="ARBA00022692"/>
    </source>
</evidence>
<dbReference type="GO" id="GO:0005886">
    <property type="term" value="C:plasma membrane"/>
    <property type="evidence" value="ECO:0007669"/>
    <property type="project" value="InterPro"/>
</dbReference>
<keyword evidence="4 10" id="KW-0812">Transmembrane</keyword>
<gene>
    <name evidence="11" type="ORF">GBAR_LOCUS15030</name>
</gene>
<feature type="transmembrane region" description="Helical" evidence="10">
    <location>
        <begin position="133"/>
        <end position="150"/>
    </location>
</feature>
<dbReference type="SMART" id="SM01207">
    <property type="entry name" value="G3P_acyltransf"/>
    <property type="match status" value="1"/>
</dbReference>
<evidence type="ECO:0000256" key="6">
    <source>
        <dbReference type="ARBA" id="ARBA00023098"/>
    </source>
</evidence>
<evidence type="ECO:0000256" key="9">
    <source>
        <dbReference type="ARBA" id="ARBA00023264"/>
    </source>
</evidence>
<proteinExistence type="predicted"/>
<dbReference type="EMBL" id="CASHTH010002197">
    <property type="protein sequence ID" value="CAI8026063.1"/>
    <property type="molecule type" value="Genomic_DNA"/>
</dbReference>
<feature type="non-terminal residue" evidence="11">
    <location>
        <position position="1"/>
    </location>
</feature>
<comment type="caution">
    <text evidence="11">The sequence shown here is derived from an EMBL/GenBank/DDBJ whole genome shotgun (WGS) entry which is preliminary data.</text>
</comment>
<dbReference type="Pfam" id="PF02660">
    <property type="entry name" value="G3P_acyltransf"/>
    <property type="match status" value="1"/>
</dbReference>
<evidence type="ECO:0000256" key="3">
    <source>
        <dbReference type="ARBA" id="ARBA00022679"/>
    </source>
</evidence>
<evidence type="ECO:0000256" key="7">
    <source>
        <dbReference type="ARBA" id="ARBA00023136"/>
    </source>
</evidence>
<dbReference type="GO" id="GO:0008654">
    <property type="term" value="P:phospholipid biosynthetic process"/>
    <property type="evidence" value="ECO:0007669"/>
    <property type="project" value="UniProtKB-KW"/>
</dbReference>
<dbReference type="InterPro" id="IPR003811">
    <property type="entry name" value="G3P_acylTferase_PlsY"/>
</dbReference>
<keyword evidence="9" id="KW-1208">Phospholipid metabolism</keyword>
<evidence type="ECO:0000256" key="2">
    <source>
        <dbReference type="ARBA" id="ARBA00022516"/>
    </source>
</evidence>
<keyword evidence="5 10" id="KW-1133">Transmembrane helix</keyword>
<keyword evidence="2" id="KW-0444">Lipid biosynthesis</keyword>
<evidence type="ECO:0000313" key="11">
    <source>
        <dbReference type="EMBL" id="CAI8026063.1"/>
    </source>
</evidence>
<sequence>SAYLLGSIPFAYLVARLKGVDIFATGSRRAGAANVFWHVGRYRGMLVFAGDVIKGSVAVTMAQMLGGPELIGMLAGVAAIAGHWKSVFTGFRGGDGMVVLVGVSFAYLGWYMLVGCAVGFASVLVFRRSAFRSSVGIFLGFGTMLAFNTVRGIDWSVMLGLTALAMVVITHNVLTNADHVPTAETTMQIGELLIEDTPAILSEAARLSEEAILRSRNENRKWADRREEGRHKQNAT</sequence>
<protein>
    <submittedName>
        <fullName evidence="11">Glycerol-3-phosphate acyltransferase</fullName>
    </submittedName>
</protein>
<feature type="transmembrane region" description="Helical" evidence="10">
    <location>
        <begin position="70"/>
        <end position="88"/>
    </location>
</feature>
<keyword evidence="12" id="KW-1185">Reference proteome</keyword>
<accession>A0AA35WLN4</accession>
<keyword evidence="1" id="KW-1003">Cell membrane</keyword>
<evidence type="ECO:0000256" key="10">
    <source>
        <dbReference type="SAM" id="Phobius"/>
    </source>
</evidence>
<reference evidence="11" key="1">
    <citation type="submission" date="2023-03" db="EMBL/GenBank/DDBJ databases">
        <authorList>
            <person name="Steffen K."/>
            <person name="Cardenas P."/>
        </authorList>
    </citation>
    <scope>NUCLEOTIDE SEQUENCE</scope>
</reference>
<dbReference type="PANTHER" id="PTHR30309:SF0">
    <property type="entry name" value="GLYCEROL-3-PHOSPHATE ACYLTRANSFERASE-RELATED"/>
    <property type="match status" value="1"/>
</dbReference>
<dbReference type="AlphaFoldDB" id="A0AA35WLN4"/>
<keyword evidence="6" id="KW-0443">Lipid metabolism</keyword>
<evidence type="ECO:0000313" key="12">
    <source>
        <dbReference type="Proteomes" id="UP001174909"/>
    </source>
</evidence>
<keyword evidence="3" id="KW-0808">Transferase</keyword>
<feature type="transmembrane region" description="Helical" evidence="10">
    <location>
        <begin position="156"/>
        <end position="174"/>
    </location>
</feature>
<keyword evidence="7 10" id="KW-0472">Membrane</keyword>
<dbReference type="Proteomes" id="UP001174909">
    <property type="component" value="Unassembled WGS sequence"/>
</dbReference>
<organism evidence="11 12">
    <name type="scientific">Geodia barretti</name>
    <name type="common">Barrett's horny sponge</name>
    <dbReference type="NCBI Taxonomy" id="519541"/>
    <lineage>
        <taxon>Eukaryota</taxon>
        <taxon>Metazoa</taxon>
        <taxon>Porifera</taxon>
        <taxon>Demospongiae</taxon>
        <taxon>Heteroscleromorpha</taxon>
        <taxon>Tetractinellida</taxon>
        <taxon>Astrophorina</taxon>
        <taxon>Geodiidae</taxon>
        <taxon>Geodia</taxon>
    </lineage>
</organism>
<keyword evidence="11" id="KW-0012">Acyltransferase</keyword>
<feature type="transmembrane region" description="Helical" evidence="10">
    <location>
        <begin position="108"/>
        <end position="126"/>
    </location>
</feature>
<evidence type="ECO:0000256" key="1">
    <source>
        <dbReference type="ARBA" id="ARBA00022475"/>
    </source>
</evidence>
<evidence type="ECO:0000256" key="5">
    <source>
        <dbReference type="ARBA" id="ARBA00022989"/>
    </source>
</evidence>